<evidence type="ECO:0000256" key="7">
    <source>
        <dbReference type="ARBA" id="ARBA00022989"/>
    </source>
</evidence>
<dbReference type="NCBIfam" id="TIGR02138">
    <property type="entry name" value="phosphate_pstC"/>
    <property type="match status" value="1"/>
</dbReference>
<evidence type="ECO:0000313" key="13">
    <source>
        <dbReference type="Proteomes" id="UP000259211"/>
    </source>
</evidence>
<dbReference type="Proteomes" id="UP000259211">
    <property type="component" value="Unassembled WGS sequence"/>
</dbReference>
<evidence type="ECO:0000256" key="8">
    <source>
        <dbReference type="ARBA" id="ARBA00023136"/>
    </source>
</evidence>
<gene>
    <name evidence="12" type="primary">pstC</name>
    <name evidence="12" type="ORF">CHT91_04185</name>
</gene>
<protein>
    <recommendedName>
        <fullName evidence="10">Phosphate transport system permease protein</fullName>
    </recommendedName>
</protein>
<dbReference type="EMBL" id="NOWI01000003">
    <property type="protein sequence ID" value="RFT46005.1"/>
    <property type="molecule type" value="Genomic_DNA"/>
</dbReference>
<organism evidence="12 13">
    <name type="scientific">Cutibacterium avidum</name>
    <dbReference type="NCBI Taxonomy" id="33010"/>
    <lineage>
        <taxon>Bacteria</taxon>
        <taxon>Bacillati</taxon>
        <taxon>Actinomycetota</taxon>
        <taxon>Actinomycetes</taxon>
        <taxon>Propionibacteriales</taxon>
        <taxon>Propionibacteriaceae</taxon>
        <taxon>Cutibacterium</taxon>
    </lineage>
</organism>
<dbReference type="SUPFAM" id="SSF161098">
    <property type="entry name" value="MetI-like"/>
    <property type="match status" value="1"/>
</dbReference>
<sequence length="334" mass="34865">MAETTSTAQRKPTAASRMKPVSRVGDRIFAGASSVIAIALAIIVILMFIFLIKTAAPTLSANTDNFFTSRAWTTDRNPPAFGIQALLWTTVISSLLALLIAVPLSVGIALFITQLAPKKLASPVAFVVDLLAAVPSIVFGLWGGIVFGSSGIVNGLRHAIIAVLGWIPIFSEDPAWSSSTGTVYLASLVLAIMILPIITAVSRDVMAQTPHDQIEAALALGSTRWEVIKLAVLPHSRSGIISGAMLGLGRALGETLAVTLILQTISPMALKQKLNLSIFVGGETFASKIAGNFSEAISDPTSLGALVASALALFVITFVVNAAARLIAAKGVKR</sequence>
<keyword evidence="8 9" id="KW-0472">Membrane</keyword>
<feature type="transmembrane region" description="Helical" evidence="9">
    <location>
        <begin position="85"/>
        <end position="112"/>
    </location>
</feature>
<feature type="domain" description="ABC transmembrane type-1" evidence="11">
    <location>
        <begin position="87"/>
        <end position="324"/>
    </location>
</feature>
<dbReference type="InterPro" id="IPR011864">
    <property type="entry name" value="Phosphate_PstC"/>
</dbReference>
<evidence type="ECO:0000256" key="1">
    <source>
        <dbReference type="ARBA" id="ARBA00004651"/>
    </source>
</evidence>
<dbReference type="InterPro" id="IPR035906">
    <property type="entry name" value="MetI-like_sf"/>
</dbReference>
<keyword evidence="7 9" id="KW-1133">Transmembrane helix</keyword>
<evidence type="ECO:0000256" key="2">
    <source>
        <dbReference type="ARBA" id="ARBA00007069"/>
    </source>
</evidence>
<feature type="transmembrane region" description="Helical" evidence="9">
    <location>
        <begin position="303"/>
        <end position="328"/>
    </location>
</feature>
<dbReference type="PANTHER" id="PTHR30425">
    <property type="entry name" value="PHOSPHATE TRANSPORT SYSTEM PERMEASE PROTEIN PST"/>
    <property type="match status" value="1"/>
</dbReference>
<evidence type="ECO:0000256" key="3">
    <source>
        <dbReference type="ARBA" id="ARBA00022448"/>
    </source>
</evidence>
<comment type="caution">
    <text evidence="12">The sequence shown here is derived from an EMBL/GenBank/DDBJ whole genome shotgun (WGS) entry which is preliminary data.</text>
</comment>
<comment type="similarity">
    <text evidence="2 10">Belongs to the binding-protein-dependent transport system permease family. CysTW subfamily.</text>
</comment>
<dbReference type="GO" id="GO:0005886">
    <property type="term" value="C:plasma membrane"/>
    <property type="evidence" value="ECO:0007669"/>
    <property type="project" value="UniProtKB-SubCell"/>
</dbReference>
<comment type="function">
    <text evidence="10">Part of the binding-protein-dependent transport system for phosphate; probably responsible for the translocation of the substrate across the membrane.</text>
</comment>
<dbReference type="InterPro" id="IPR000515">
    <property type="entry name" value="MetI-like"/>
</dbReference>
<accession>A0A3E2DKU4</accession>
<dbReference type="RefSeq" id="WP_117188921.1">
    <property type="nucleotide sequence ID" value="NZ_NOWI01000003.1"/>
</dbReference>
<evidence type="ECO:0000256" key="10">
    <source>
        <dbReference type="RuleBase" id="RU363054"/>
    </source>
</evidence>
<feature type="transmembrane region" description="Helical" evidence="9">
    <location>
        <begin position="182"/>
        <end position="201"/>
    </location>
</feature>
<dbReference type="Gene3D" id="1.10.3720.10">
    <property type="entry name" value="MetI-like"/>
    <property type="match status" value="1"/>
</dbReference>
<evidence type="ECO:0000313" key="12">
    <source>
        <dbReference type="EMBL" id="RFT46005.1"/>
    </source>
</evidence>
<feature type="transmembrane region" description="Helical" evidence="9">
    <location>
        <begin position="124"/>
        <end position="145"/>
    </location>
</feature>
<evidence type="ECO:0000256" key="5">
    <source>
        <dbReference type="ARBA" id="ARBA00022592"/>
    </source>
</evidence>
<reference evidence="12 13" key="1">
    <citation type="submission" date="2017-07" db="EMBL/GenBank/DDBJ databases">
        <authorList>
            <person name="Sun Z.S."/>
            <person name="Albrecht U."/>
            <person name="Echele G."/>
            <person name="Lee C.C."/>
        </authorList>
    </citation>
    <scope>NUCLEOTIDE SEQUENCE [LARGE SCALE GENOMIC DNA]</scope>
    <source>
        <strain evidence="12 13">P16-029</strain>
    </source>
</reference>
<dbReference type="PROSITE" id="PS50928">
    <property type="entry name" value="ABC_TM1"/>
    <property type="match status" value="1"/>
</dbReference>
<evidence type="ECO:0000259" key="11">
    <source>
        <dbReference type="PROSITE" id="PS50928"/>
    </source>
</evidence>
<feature type="transmembrane region" description="Helical" evidence="9">
    <location>
        <begin position="28"/>
        <end position="52"/>
    </location>
</feature>
<dbReference type="Pfam" id="PF00528">
    <property type="entry name" value="BPD_transp_1"/>
    <property type="match status" value="1"/>
</dbReference>
<name>A0A3E2DKU4_9ACTN</name>
<dbReference type="AlphaFoldDB" id="A0A3E2DKU4"/>
<keyword evidence="6 9" id="KW-0812">Transmembrane</keyword>
<evidence type="ECO:0000256" key="9">
    <source>
        <dbReference type="RuleBase" id="RU363032"/>
    </source>
</evidence>
<keyword evidence="3 9" id="KW-0813">Transport</keyword>
<evidence type="ECO:0000256" key="6">
    <source>
        <dbReference type="ARBA" id="ARBA00022692"/>
    </source>
</evidence>
<dbReference type="GO" id="GO:0005315">
    <property type="term" value="F:phosphate transmembrane transporter activity"/>
    <property type="evidence" value="ECO:0007669"/>
    <property type="project" value="InterPro"/>
</dbReference>
<dbReference type="PANTHER" id="PTHR30425:SF1">
    <property type="entry name" value="PHOSPHATE TRANSPORT SYSTEM PERMEASE PROTEIN PSTC"/>
    <property type="match status" value="1"/>
</dbReference>
<dbReference type="CDD" id="cd06261">
    <property type="entry name" value="TM_PBP2"/>
    <property type="match status" value="1"/>
</dbReference>
<comment type="subcellular location">
    <subcellularLocation>
        <location evidence="1 9">Cell membrane</location>
        <topology evidence="1 9">Multi-pass membrane protein</topology>
    </subcellularLocation>
</comment>
<keyword evidence="4 10" id="KW-1003">Cell membrane</keyword>
<evidence type="ECO:0000256" key="4">
    <source>
        <dbReference type="ARBA" id="ARBA00022475"/>
    </source>
</evidence>
<feature type="transmembrane region" description="Helical" evidence="9">
    <location>
        <begin position="240"/>
        <end position="262"/>
    </location>
</feature>
<proteinExistence type="inferred from homology"/>
<dbReference type="InterPro" id="IPR051124">
    <property type="entry name" value="Phosphate_Transport_Permease"/>
</dbReference>
<dbReference type="GO" id="GO:0006817">
    <property type="term" value="P:phosphate ion transport"/>
    <property type="evidence" value="ECO:0007669"/>
    <property type="project" value="UniProtKB-KW"/>
</dbReference>
<keyword evidence="5 10" id="KW-0592">Phosphate transport</keyword>